<dbReference type="InterPro" id="IPR045880">
    <property type="entry name" value="ZCF37"/>
</dbReference>
<evidence type="ECO:0000313" key="4">
    <source>
        <dbReference type="Proteomes" id="UP001497480"/>
    </source>
</evidence>
<comment type="caution">
    <text evidence="3">The sequence shown here is derived from an EMBL/GenBank/DDBJ whole genome shotgun (WGS) entry which is preliminary data.</text>
</comment>
<dbReference type="PANTHER" id="PTHR35275">
    <property type="entry name" value="ZCF37"/>
    <property type="match status" value="1"/>
</dbReference>
<feature type="compositionally biased region" description="Polar residues" evidence="1">
    <location>
        <begin position="114"/>
        <end position="127"/>
    </location>
</feature>
<organism evidence="3 4">
    <name type="scientific">Lupinus luteus</name>
    <name type="common">European yellow lupine</name>
    <dbReference type="NCBI Taxonomy" id="3873"/>
    <lineage>
        <taxon>Eukaryota</taxon>
        <taxon>Viridiplantae</taxon>
        <taxon>Streptophyta</taxon>
        <taxon>Embryophyta</taxon>
        <taxon>Tracheophyta</taxon>
        <taxon>Spermatophyta</taxon>
        <taxon>Magnoliopsida</taxon>
        <taxon>eudicotyledons</taxon>
        <taxon>Gunneridae</taxon>
        <taxon>Pentapetalae</taxon>
        <taxon>rosids</taxon>
        <taxon>fabids</taxon>
        <taxon>Fabales</taxon>
        <taxon>Fabaceae</taxon>
        <taxon>Papilionoideae</taxon>
        <taxon>50 kb inversion clade</taxon>
        <taxon>genistoids sensu lato</taxon>
        <taxon>core genistoids</taxon>
        <taxon>Genisteae</taxon>
        <taxon>Lupinus</taxon>
    </lineage>
</organism>
<proteinExistence type="predicted"/>
<accession>A0AAV1XMH2</accession>
<keyword evidence="4" id="KW-1185">Reference proteome</keyword>
<feature type="region of interest" description="Disordered" evidence="1">
    <location>
        <begin position="114"/>
        <end position="135"/>
    </location>
</feature>
<gene>
    <name evidence="3" type="ORF">LLUT_LOCUS23568</name>
</gene>
<name>A0AAV1XMH2_LUPLU</name>
<dbReference type="PANTHER" id="PTHR35275:SF11">
    <property type="entry name" value="PUTATIVE-RELATED"/>
    <property type="match status" value="1"/>
</dbReference>
<dbReference type="AlphaFoldDB" id="A0AAV1XMH2"/>
<keyword evidence="2" id="KW-0812">Transmembrane</keyword>
<keyword evidence="2" id="KW-1133">Transmembrane helix</keyword>
<dbReference type="EMBL" id="CAXHTB010000016">
    <property type="protein sequence ID" value="CAL0322508.1"/>
    <property type="molecule type" value="Genomic_DNA"/>
</dbReference>
<evidence type="ECO:0000256" key="2">
    <source>
        <dbReference type="SAM" id="Phobius"/>
    </source>
</evidence>
<dbReference type="Proteomes" id="UP001497480">
    <property type="component" value="Unassembled WGS sequence"/>
</dbReference>
<evidence type="ECO:0000256" key="1">
    <source>
        <dbReference type="SAM" id="MobiDB-lite"/>
    </source>
</evidence>
<sequence length="298" mass="34880">MLKPFVCGTFHHEDDDNPLLVSPGFSPRKSKRKYENPYSTRGLDKFSELLADLDEKRQKIYSEMNPNDISFVRFVYSNTDDFVPIVVKVKNKDHHKQHRSEEMRVVKARHLTPSKSMDNTTTKSNAATVEERKQQPKLELEAKKSMKNFSWNMWKPSFYVPIIIILILMLLTMFGRSFATLCTCVLWYIIPTLKDFSSSLNPRKSMHKKDHIRGLSEIKKVVVTNEVNTNRKKDYIRGFSEKKMVVNEGMMKKKDYIRRLSEKNIETEGLVYLTSDHSPEASKKYKSTTPKHGYKKSW</sequence>
<protein>
    <recommendedName>
        <fullName evidence="5">ZCF37</fullName>
    </recommendedName>
</protein>
<evidence type="ECO:0000313" key="3">
    <source>
        <dbReference type="EMBL" id="CAL0322508.1"/>
    </source>
</evidence>
<evidence type="ECO:0008006" key="5">
    <source>
        <dbReference type="Google" id="ProtNLM"/>
    </source>
</evidence>
<reference evidence="3 4" key="1">
    <citation type="submission" date="2024-03" db="EMBL/GenBank/DDBJ databases">
        <authorList>
            <person name="Martinez-Hernandez J."/>
        </authorList>
    </citation>
    <scope>NUCLEOTIDE SEQUENCE [LARGE SCALE GENOMIC DNA]</scope>
</reference>
<feature type="region of interest" description="Disordered" evidence="1">
    <location>
        <begin position="278"/>
        <end position="298"/>
    </location>
</feature>
<feature type="transmembrane region" description="Helical" evidence="2">
    <location>
        <begin position="158"/>
        <end position="190"/>
    </location>
</feature>
<keyword evidence="2" id="KW-0472">Membrane</keyword>